<reference evidence="2" key="2">
    <citation type="submission" date="2025-09" db="UniProtKB">
        <authorList>
            <consortium name="Ensembl"/>
        </authorList>
    </citation>
    <scope>IDENTIFICATION</scope>
</reference>
<proteinExistence type="predicted"/>
<accession>A0A3B4AAM5</accession>
<feature type="compositionally biased region" description="Basic and acidic residues" evidence="1">
    <location>
        <begin position="32"/>
        <end position="43"/>
    </location>
</feature>
<name>A0A3B4AAM5_9GOBI</name>
<evidence type="ECO:0000256" key="1">
    <source>
        <dbReference type="SAM" id="MobiDB-lite"/>
    </source>
</evidence>
<feature type="region of interest" description="Disordered" evidence="1">
    <location>
        <begin position="22"/>
        <end position="48"/>
    </location>
</feature>
<dbReference type="Proteomes" id="UP000261520">
    <property type="component" value="Unplaced"/>
</dbReference>
<dbReference type="Ensembl" id="ENSPMGT00000014601.1">
    <property type="protein sequence ID" value="ENSPMGP00000013679.1"/>
    <property type="gene ID" value="ENSPMGG00000011245.1"/>
</dbReference>
<evidence type="ECO:0000313" key="3">
    <source>
        <dbReference type="Proteomes" id="UP000261520"/>
    </source>
</evidence>
<organism evidence="2 3">
    <name type="scientific">Periophthalmus magnuspinnatus</name>
    <dbReference type="NCBI Taxonomy" id="409849"/>
    <lineage>
        <taxon>Eukaryota</taxon>
        <taxon>Metazoa</taxon>
        <taxon>Chordata</taxon>
        <taxon>Craniata</taxon>
        <taxon>Vertebrata</taxon>
        <taxon>Euteleostomi</taxon>
        <taxon>Actinopterygii</taxon>
        <taxon>Neopterygii</taxon>
        <taxon>Teleostei</taxon>
        <taxon>Neoteleostei</taxon>
        <taxon>Acanthomorphata</taxon>
        <taxon>Gobiaria</taxon>
        <taxon>Gobiiformes</taxon>
        <taxon>Gobioidei</taxon>
        <taxon>Gobiidae</taxon>
        <taxon>Oxudercinae</taxon>
        <taxon>Periophthalmus</taxon>
    </lineage>
</organism>
<keyword evidence="3" id="KW-1185">Reference proteome</keyword>
<evidence type="ECO:0000313" key="2">
    <source>
        <dbReference type="Ensembl" id="ENSPMGP00000013679.1"/>
    </source>
</evidence>
<sequence>ASEDSGAEESCALRACRGRCVSQSRNRPLPQRTEETRRQERKGGQACKESSLITGFRSTLKDLNRSKPGLKQDGASFVHLVSQAIGSFPGLV</sequence>
<dbReference type="AlphaFoldDB" id="A0A3B4AAM5"/>
<reference evidence="2" key="1">
    <citation type="submission" date="2025-08" db="UniProtKB">
        <authorList>
            <consortium name="Ensembl"/>
        </authorList>
    </citation>
    <scope>IDENTIFICATION</scope>
</reference>
<protein>
    <submittedName>
        <fullName evidence="2">Uncharacterized protein</fullName>
    </submittedName>
</protein>